<dbReference type="EMBL" id="JAPDUS010000005">
    <property type="protein sequence ID" value="MCW4092760.1"/>
    <property type="molecule type" value="Genomic_DNA"/>
</dbReference>
<evidence type="ECO:0000313" key="3">
    <source>
        <dbReference type="Proteomes" id="UP000283872"/>
    </source>
</evidence>
<accession>A0A412HEP4</accession>
<dbReference type="Proteomes" id="UP000283872">
    <property type="component" value="Unassembled WGS sequence"/>
</dbReference>
<gene>
    <name evidence="2" type="ORF">DWY11_08795</name>
    <name evidence="1" type="ORF">ONT05_04160</name>
</gene>
<comment type="caution">
    <text evidence="2">The sequence shown here is derived from an EMBL/GenBank/DDBJ whole genome shotgun (WGS) entry which is preliminary data.</text>
</comment>
<evidence type="ECO:0000313" key="2">
    <source>
        <dbReference type="EMBL" id="RGS15224.1"/>
    </source>
</evidence>
<proteinExistence type="predicted"/>
<protein>
    <recommendedName>
        <fullName evidence="4">DUF3945 domain-containing protein</fullName>
    </recommendedName>
</protein>
<evidence type="ECO:0000313" key="1">
    <source>
        <dbReference type="EMBL" id="MCW4092760.1"/>
    </source>
</evidence>
<reference evidence="2 3" key="1">
    <citation type="submission" date="2018-08" db="EMBL/GenBank/DDBJ databases">
        <title>A genome reference for cultivated species of the human gut microbiota.</title>
        <authorList>
            <person name="Zou Y."/>
            <person name="Xue W."/>
            <person name="Luo G."/>
        </authorList>
    </citation>
    <scope>NUCLEOTIDE SEQUENCE [LARGE SCALE GENOMIC DNA]</scope>
    <source>
        <strain evidence="2 3">AF24-12</strain>
    </source>
</reference>
<name>A0A412HEP4_9BACT</name>
<reference evidence="1" key="2">
    <citation type="submission" date="2022-11" db="EMBL/GenBank/DDBJ databases">
        <title>Genomic repertoires linked with pathogenic potency of arthritogenic Prevotella copri isolated from the gut of rheumatoid arthritis patients.</title>
        <authorList>
            <person name="Nii T."/>
            <person name="Maeda Y."/>
            <person name="Motooka D."/>
            <person name="Naito M."/>
            <person name="Matsumoto Y."/>
            <person name="Ogawa T."/>
            <person name="Oguro-Igashira E."/>
            <person name="Kishikawa T."/>
            <person name="Yamashita M."/>
            <person name="Koizumi S."/>
            <person name="Kurakawa T."/>
            <person name="Okumura R."/>
            <person name="Kayama H."/>
            <person name="Murakami M."/>
            <person name="Sakaguchi T."/>
            <person name="Das B."/>
            <person name="Nakamura S."/>
            <person name="Okada Y."/>
            <person name="Kumanogoh A."/>
            <person name="Takeda K."/>
        </authorList>
    </citation>
    <scope>NUCLEOTIDE SEQUENCE</scope>
    <source>
        <strain evidence="1">N016-13</strain>
    </source>
</reference>
<dbReference type="Proteomes" id="UP001209074">
    <property type="component" value="Unassembled WGS sequence"/>
</dbReference>
<dbReference type="RefSeq" id="WP_118085896.1">
    <property type="nucleotide sequence ID" value="NZ_JAPDUQ010000001.1"/>
</dbReference>
<dbReference type="AlphaFoldDB" id="A0A412HEP4"/>
<evidence type="ECO:0008006" key="4">
    <source>
        <dbReference type="Google" id="ProtNLM"/>
    </source>
</evidence>
<organism evidence="2 3">
    <name type="scientific">Segatella copri</name>
    <dbReference type="NCBI Taxonomy" id="165179"/>
    <lineage>
        <taxon>Bacteria</taxon>
        <taxon>Pseudomonadati</taxon>
        <taxon>Bacteroidota</taxon>
        <taxon>Bacteroidia</taxon>
        <taxon>Bacteroidales</taxon>
        <taxon>Prevotellaceae</taxon>
        <taxon>Segatella</taxon>
    </lineage>
</organism>
<dbReference type="EMBL" id="QRVA01000019">
    <property type="protein sequence ID" value="RGS15224.1"/>
    <property type="molecule type" value="Genomic_DNA"/>
</dbReference>
<sequence length="873" mass="97639">MRTIRTNTNPRATDVAPQLQSVLNANGMQAHISMTETGIYQLVTMSHNSSQPRYYNINQKQLEALMNGGTTVWDKNAYNTFVSIVKNDYYIPGSFVAARNANSPVNMGLNGHRLNVGEYGYMGDPRFRPFSGPGFGRFDNSIFGMLFGRDRYHVRRINDRPFFANSAPVVIDRPDGRLKPGELKTGSYGFYDKGNQQQDALANMKVESKPKELVRPKGQAERLSDIYSPDLTLTPETFQHLLASHGVVIDEKNKTLTIKSSSVNADLQYKLTDDEVKKLMTEKFKNTGKKSSTKNAVSIDERLAILNNVIKADFSDKITREQLNTKDYVSIHLTPEKEKEIFAKEVASQHYTTTTSDIIDLQNMREDYHSGYIDKWNSIGVVDGRTLNPNEGFYLPVKDGRRVTVGEIQAYPTHDGVKPSFRMTAVINGQVMSHEISKEDYLKFINYEDKYRLQLFDKVFDEVKIKNASNGELQDNVKSGNLTTANGVVALNGDYSLVSEKSSAVITSATAWKDEISGNYLMNVRTNKDVGMWSFKITEAQYNNFKYSTDEERAKLLTNMIPLTDENKEKMKVVASNTLYQGGYTRGQNANIPPSLAKVLKDLKAAGLGYEIITSSNTSEQERFDAIKKGLQKLQDYGQAKGKDVKMPSDSEIWQMLKENPDPRKLPSVETRTKETVLYGKEVINLNDLREQTKINLLGDASINGESLNNIKASKEWKRSGEHGRATEVGDIAVERIKDANGNAVEGKYKMTAVIDGNVFSHEITQKQYDKFLAINDYQRMKLFDKIFPEVEMKTKPESRFNLGAAILAAVTVGADVVAGLSAPPRPRPEIYESAPVFHKPGVVSPQAVSAAVYESLAEQPGRGQNEGMGMGR</sequence>